<evidence type="ECO:0000313" key="1">
    <source>
        <dbReference type="EMBL" id="ETP49128.1"/>
    </source>
</evidence>
<reference evidence="1 2" key="1">
    <citation type="submission" date="2013-11" db="EMBL/GenBank/DDBJ databases">
        <title>The Genome Sequence of Phytophthora parasitica P10297.</title>
        <authorList>
            <consortium name="The Broad Institute Genomics Platform"/>
            <person name="Russ C."/>
            <person name="Tyler B."/>
            <person name="Panabieres F."/>
            <person name="Shan W."/>
            <person name="Tripathy S."/>
            <person name="Grunwald N."/>
            <person name="Machado M."/>
            <person name="Johnson C.S."/>
            <person name="Walker B."/>
            <person name="Young S.K."/>
            <person name="Zeng Q."/>
            <person name="Gargeya S."/>
            <person name="Fitzgerald M."/>
            <person name="Haas B."/>
            <person name="Abouelleil A."/>
            <person name="Allen A.W."/>
            <person name="Alvarado L."/>
            <person name="Arachchi H.M."/>
            <person name="Berlin A.M."/>
            <person name="Chapman S.B."/>
            <person name="Gainer-Dewar J."/>
            <person name="Goldberg J."/>
            <person name="Griggs A."/>
            <person name="Gujja S."/>
            <person name="Hansen M."/>
            <person name="Howarth C."/>
            <person name="Imamovic A."/>
            <person name="Ireland A."/>
            <person name="Larimer J."/>
            <person name="McCowan C."/>
            <person name="Murphy C."/>
            <person name="Pearson M."/>
            <person name="Poon T.W."/>
            <person name="Priest M."/>
            <person name="Roberts A."/>
            <person name="Saif S."/>
            <person name="Shea T."/>
            <person name="Sisk P."/>
            <person name="Sykes S."/>
            <person name="Wortman J."/>
            <person name="Nusbaum C."/>
            <person name="Birren B."/>
        </authorList>
    </citation>
    <scope>NUCLEOTIDE SEQUENCE [LARGE SCALE GENOMIC DNA]</scope>
    <source>
        <strain evidence="1 2">P10297</strain>
    </source>
</reference>
<evidence type="ECO:0000313" key="2">
    <source>
        <dbReference type="Proteomes" id="UP000018948"/>
    </source>
</evidence>
<dbReference type="AlphaFoldDB" id="W2ZP99"/>
<comment type="caution">
    <text evidence="1">The sequence shown here is derived from an EMBL/GenBank/DDBJ whole genome shotgun (WGS) entry which is preliminary data.</text>
</comment>
<organism evidence="1 2">
    <name type="scientific">Phytophthora nicotianae P10297</name>
    <dbReference type="NCBI Taxonomy" id="1317064"/>
    <lineage>
        <taxon>Eukaryota</taxon>
        <taxon>Sar</taxon>
        <taxon>Stramenopiles</taxon>
        <taxon>Oomycota</taxon>
        <taxon>Peronosporomycetes</taxon>
        <taxon>Peronosporales</taxon>
        <taxon>Peronosporaceae</taxon>
        <taxon>Phytophthora</taxon>
    </lineage>
</organism>
<accession>W2ZP99</accession>
<dbReference type="Proteomes" id="UP000018948">
    <property type="component" value="Unassembled WGS sequence"/>
</dbReference>
<sequence length="72" mass="8373">MTSIHEMFETECTTQVQYIPSGVTALRQPMDVSVIRNLKKIEDLYVHYHTELPFPTDTAERPVMLSFWVAKT</sequence>
<proteinExistence type="predicted"/>
<name>W2ZP99_PHYNI</name>
<dbReference type="EMBL" id="ANIY01001145">
    <property type="protein sequence ID" value="ETP49128.1"/>
    <property type="molecule type" value="Genomic_DNA"/>
</dbReference>
<protein>
    <submittedName>
        <fullName evidence="1">Uncharacterized protein</fullName>
    </submittedName>
</protein>
<gene>
    <name evidence="1" type="ORF">F442_05262</name>
</gene>